<name>D8PMB9_SCHCM</name>
<dbReference type="OMA" id="WFECRPL"/>
<protein>
    <submittedName>
        <fullName evidence="2">Uncharacterized protein</fullName>
    </submittedName>
</protein>
<evidence type="ECO:0000256" key="1">
    <source>
        <dbReference type="SAM" id="MobiDB-lite"/>
    </source>
</evidence>
<dbReference type="HOGENOM" id="CLU_1090515_0_0_1"/>
<evidence type="ECO:0000313" key="2">
    <source>
        <dbReference type="EMBL" id="EFJ02110.1"/>
    </source>
</evidence>
<feature type="non-terminal residue" evidence="2">
    <location>
        <position position="255"/>
    </location>
</feature>
<feature type="compositionally biased region" description="Pro residues" evidence="1">
    <location>
        <begin position="37"/>
        <end position="49"/>
    </location>
</feature>
<sequence length="255" mass="27347">MRLYLTTSPLPFDNYPPPAPHPRRTCPFSARSLPPCHPPPFDDLPPSPSRPSLGASSPPSLLPTTLPHHLTLVVGTHSQLAHDRTAIPHRRLTPLGRLRATALPYHPFLTSLIVPIPFPIIWSPPNVSFESPTLALATFSSCTPPPTPRQLPSPITHSSPCSLIPDLPTLAIHFSIAEPPSVIASEPLPFVLTPFSFPTPPSPTFSSPSLVLSEFDDVAYRLADAQQKARPSTRVDGCHGALRSGGGGEGGRREG</sequence>
<feature type="region of interest" description="Disordered" evidence="1">
    <location>
        <begin position="37"/>
        <end position="61"/>
    </location>
</feature>
<organism evidence="3">
    <name type="scientific">Schizophyllum commune (strain H4-8 / FGSC 9210)</name>
    <name type="common">Split gill fungus</name>
    <dbReference type="NCBI Taxonomy" id="578458"/>
    <lineage>
        <taxon>Eukaryota</taxon>
        <taxon>Fungi</taxon>
        <taxon>Dikarya</taxon>
        <taxon>Basidiomycota</taxon>
        <taxon>Agaricomycotina</taxon>
        <taxon>Agaricomycetes</taxon>
        <taxon>Agaricomycetidae</taxon>
        <taxon>Agaricales</taxon>
        <taxon>Schizophyllaceae</taxon>
        <taxon>Schizophyllum</taxon>
    </lineage>
</organism>
<feature type="region of interest" description="Disordered" evidence="1">
    <location>
        <begin position="226"/>
        <end position="255"/>
    </location>
</feature>
<evidence type="ECO:0000313" key="3">
    <source>
        <dbReference type="Proteomes" id="UP000007431"/>
    </source>
</evidence>
<feature type="compositionally biased region" description="Low complexity" evidence="1">
    <location>
        <begin position="50"/>
        <end position="61"/>
    </location>
</feature>
<dbReference type="AlphaFoldDB" id="D8PMB9"/>
<dbReference type="InParanoid" id="D8PMB9"/>
<reference evidence="2 3" key="1">
    <citation type="journal article" date="2010" name="Nat. Biotechnol.">
        <title>Genome sequence of the model mushroom Schizophyllum commune.</title>
        <authorList>
            <person name="Ohm R.A."/>
            <person name="de Jong J.F."/>
            <person name="Lugones L.G."/>
            <person name="Aerts A."/>
            <person name="Kothe E."/>
            <person name="Stajich J.E."/>
            <person name="de Vries R.P."/>
            <person name="Record E."/>
            <person name="Levasseur A."/>
            <person name="Baker S.E."/>
            <person name="Bartholomew K.A."/>
            <person name="Coutinho P.M."/>
            <person name="Erdmann S."/>
            <person name="Fowler T.J."/>
            <person name="Gathman A.C."/>
            <person name="Lombard V."/>
            <person name="Henrissat B."/>
            <person name="Knabe N."/>
            <person name="Kuees U."/>
            <person name="Lilly W.W."/>
            <person name="Lindquist E."/>
            <person name="Lucas S."/>
            <person name="Magnuson J.K."/>
            <person name="Piumi F."/>
            <person name="Raudaskoski M."/>
            <person name="Salamov A."/>
            <person name="Schmutz J."/>
            <person name="Schwarze F.W.M.R."/>
            <person name="vanKuyk P.A."/>
            <person name="Horton J.S."/>
            <person name="Grigoriev I.V."/>
            <person name="Woesten H.A.B."/>
        </authorList>
    </citation>
    <scope>NUCLEOTIDE SEQUENCE [LARGE SCALE GENOMIC DNA]</scope>
    <source>
        <strain evidence="3">H4-8 / FGSC 9210</strain>
    </source>
</reference>
<proteinExistence type="predicted"/>
<gene>
    <name evidence="2" type="ORF">SCHCODRAFT_103466</name>
</gene>
<accession>D8PMB9</accession>
<keyword evidence="3" id="KW-1185">Reference proteome</keyword>
<dbReference type="EMBL" id="GL377302">
    <property type="protein sequence ID" value="EFJ02110.1"/>
    <property type="molecule type" value="Genomic_DNA"/>
</dbReference>
<dbReference type="Proteomes" id="UP000007431">
    <property type="component" value="Unassembled WGS sequence"/>
</dbReference>